<dbReference type="Pfam" id="PF21077">
    <property type="entry name" value="GDH_ACT3"/>
    <property type="match status" value="1"/>
</dbReference>
<dbReference type="InterPro" id="IPR046346">
    <property type="entry name" value="Aminoacid_DH-like_N_sf"/>
</dbReference>
<evidence type="ECO:0000259" key="5">
    <source>
        <dbReference type="Pfam" id="PF21077"/>
    </source>
</evidence>
<dbReference type="PANTHER" id="PTHR43403:SF1">
    <property type="entry name" value="NAD-SPECIFIC GLUTAMATE DEHYDROGENASE"/>
    <property type="match status" value="1"/>
</dbReference>
<feature type="domain" description="NAD-specific glutamate dehydrogenase C-terminal" evidence="2">
    <location>
        <begin position="1228"/>
        <end position="1561"/>
    </location>
</feature>
<dbReference type="Pfam" id="PF21073">
    <property type="entry name" value="GDH_HM1"/>
    <property type="match status" value="1"/>
</dbReference>
<dbReference type="Pfam" id="PF21074">
    <property type="entry name" value="GDH_C"/>
    <property type="match status" value="1"/>
</dbReference>
<feature type="domain" description="NAD-glutamate dehydrogenase N-terminal ACT1" evidence="3">
    <location>
        <begin position="39"/>
        <end position="180"/>
    </location>
</feature>
<dbReference type="PIRSF" id="PIRSF036761">
    <property type="entry name" value="GDH_Mll4104"/>
    <property type="match status" value="1"/>
</dbReference>
<dbReference type="Gene3D" id="3.40.50.720">
    <property type="entry name" value="NAD(P)-binding Rossmann-like Domain"/>
    <property type="match status" value="1"/>
</dbReference>
<dbReference type="InterPro" id="IPR049062">
    <property type="entry name" value="NAD_Glu_DH_ACT2"/>
</dbReference>
<keyword evidence="7" id="KW-1185">Reference proteome</keyword>
<dbReference type="PANTHER" id="PTHR43403">
    <property type="entry name" value="NAD-SPECIFIC GLUTAMATE DEHYDROGENASE"/>
    <property type="match status" value="1"/>
</dbReference>
<dbReference type="OrthoDB" id="9758052at2"/>
<dbReference type="Pfam" id="PF21075">
    <property type="entry name" value="GDH_ACT1"/>
    <property type="match status" value="1"/>
</dbReference>
<evidence type="ECO:0000259" key="4">
    <source>
        <dbReference type="Pfam" id="PF21076"/>
    </source>
</evidence>
<dbReference type="InterPro" id="IPR048381">
    <property type="entry name" value="GDH_C"/>
</dbReference>
<dbReference type="RefSeq" id="WP_133869204.1">
    <property type="nucleotide sequence ID" value="NZ_SOAU01000001.1"/>
</dbReference>
<dbReference type="SUPFAM" id="SSF53223">
    <property type="entry name" value="Aminoacid dehydrogenase-like, N-terminal domain"/>
    <property type="match status" value="1"/>
</dbReference>
<evidence type="ECO:0000313" key="6">
    <source>
        <dbReference type="EMBL" id="TDT16870.1"/>
    </source>
</evidence>
<sequence length="1571" mass="174247">MGDNEGLLVGPGTGENGTIDEVVELATQRHPDDRLLQTFVAEYYRELPDFDLDGRSPDDLYAVALTHYGFGSRRPAGQTLLRVFTPDRERDGWFSDRSVLLLVSDDAPFLVDTVRMVIERHGIATHLMVHPMLRIERDADDQLTGVESYDADGSGEVEAWTHIELDGLDEQRIASLQSDLAAAVSGVHAAVCAFEPMRDRMHGFSRFDPMLDWLADGNFVFLSAAQYRLDGDEVTVVEGSLLGDSTYDDPGDPPIDWDGDRVTITRSERESQMHRPARLTVVTVLHGDDEDGRPQFADRFVGLLASSAYRDSVLSIPTVGDRARGVLGLAHFGAETHTGRSMRNVLETLPRDLVFELHSAELAQLVIDVVGLQERQIVRVFDVPEPVGSASTILVYLPKRRYHARLPEQVARIVGDAYGSMPRDVEAFLGASSLARVTFTLTRGDETPDLDELSVTVDELTTAWIDRVHTAAVDRLGEVAATELMTRLASAAPDSYRSAVDPGTAVGDLQRLCRLLDGEHHVLSALVHQLDAAPNQWRMRVYRRDEAIPLSELLPMLANLGFTVLDEHPYEFRVDGVHLWASDIGVCVPDDVVVDERRHREVRAAFEGLVNGTVESDGFNRLVLLGGLTAQQIDILRVYAKYTHQIGFTFSQGYLQESFARLPELAALLVELFEARFDPELDEAERLAHVSHAEAEILQLLDGVPSLDDDRIGRMFLSLIRATVRTSAFLDRPTTAIKLDPSKVPDLPEPRPAHEIFVCSSRVEGVHLRGGPIARGGLRWSDRPEDYRTEVLGLVKAQMVKNSVIVPVGAKGGFVVKHARSNPAEQRDEGVACYRLFVSALLDITDNIVEGEVVPPAGVRRYDGDDPYLVVAADKGTASFSDLANEVASEYGFWLGDAFASGGSDGYDHKAMGITARGAWESARRHARVLGKNADTDELTVVGIGDMSGDVFGNGMLRSSHLKLVAAFDHRHIFIDPDPDPQASFDERLRLFETPRSSWADYDDALLSAGGGVYPRTLKSIDLTSEAQEVLGTTVGRVTPNELIRLVLGAPVDMLWNGGVGTYVKASTEAHAAAGDRSNDAVRIDATELRCRMLVEGGNLGVTQLGRVEYAVGGGLIYTDAIDNSAGVDCSDHEVNIKVLLRNAIMAGELTLTQRNELLHAMTDEVADLVLANNKAQTLALLIARTQGLPMVNVHARYLDQLELEGWLDRSLEFLPTDKQISERQVAGSGLRTPEFAVMIAYTKNANITEILRSDLPDDPALDEDLLDYFPTPLREGYRRHIHDHRLRREIKTTQLVNQMVNLSGISYDHRMTEDSGASVTDVARAWLVTREVLDFPSWWAEIDELEHMELADQLAMYLDCRRTAERCSMWFLRHRRPPLDIAAEIERFRGPVLSLADDLHERMRGPMAEALAELAEQRREQGVPERLAVRSTMWRVLHTAFDIVELARRLDVDHGAVADTYWDLFARLDLLWVWEGIGALPRSDRWQTQARSALRDDLLGLLSMLTANVIELDGAGPGAVERWIDANARSVERATQQLTEIRRAETFDITNQSVVLRQLRNLAQTSVRGA</sequence>
<feature type="domain" description="NAD-glutamate dehydrogenase catalytic" evidence="1">
    <location>
        <begin position="697"/>
        <end position="1183"/>
    </location>
</feature>
<dbReference type="InterPro" id="IPR007780">
    <property type="entry name" value="NAD_Glu_DH_bac"/>
</dbReference>
<accession>A0A4R7I113</accession>
<organism evidence="6 7">
    <name type="scientific">Ilumatobacter fluminis</name>
    <dbReference type="NCBI Taxonomy" id="467091"/>
    <lineage>
        <taxon>Bacteria</taxon>
        <taxon>Bacillati</taxon>
        <taxon>Actinomycetota</taxon>
        <taxon>Acidimicrobiia</taxon>
        <taxon>Acidimicrobiales</taxon>
        <taxon>Ilumatobacteraceae</taxon>
        <taxon>Ilumatobacter</taxon>
    </lineage>
</organism>
<dbReference type="SUPFAM" id="SSF51735">
    <property type="entry name" value="NAD(P)-binding Rossmann-fold domains"/>
    <property type="match status" value="1"/>
</dbReference>
<gene>
    <name evidence="6" type="ORF">BDK89_2471</name>
</gene>
<dbReference type="InterPro" id="IPR028971">
    <property type="entry name" value="NAD-GDH_cat"/>
</dbReference>
<evidence type="ECO:0000313" key="7">
    <source>
        <dbReference type="Proteomes" id="UP000294558"/>
    </source>
</evidence>
<dbReference type="InterPro" id="IPR024727">
    <property type="entry name" value="NAD_Glu_DH_N_ACT1"/>
</dbReference>
<dbReference type="Pfam" id="PF05088">
    <property type="entry name" value="Bac_GDH_CD"/>
    <property type="match status" value="1"/>
</dbReference>
<dbReference type="Pfam" id="PF21078">
    <property type="entry name" value="GDH_HM3"/>
    <property type="match status" value="1"/>
</dbReference>
<dbReference type="GO" id="GO:0006538">
    <property type="term" value="P:L-glutamate catabolic process"/>
    <property type="evidence" value="ECO:0007669"/>
    <property type="project" value="InterPro"/>
</dbReference>
<dbReference type="Proteomes" id="UP000294558">
    <property type="component" value="Unassembled WGS sequence"/>
</dbReference>
<dbReference type="InterPro" id="IPR049056">
    <property type="entry name" value="NAD_Glu_DH_HM3"/>
</dbReference>
<dbReference type="Pfam" id="PF21076">
    <property type="entry name" value="GDH_ACT2"/>
    <property type="match status" value="1"/>
</dbReference>
<dbReference type="InterPro" id="IPR049064">
    <property type="entry name" value="NAD_Glu_DH_ACT3"/>
</dbReference>
<dbReference type="EMBL" id="SOAU01000001">
    <property type="protein sequence ID" value="TDT16870.1"/>
    <property type="molecule type" value="Genomic_DNA"/>
</dbReference>
<proteinExistence type="predicted"/>
<dbReference type="InterPro" id="IPR036291">
    <property type="entry name" value="NAD(P)-bd_dom_sf"/>
</dbReference>
<evidence type="ECO:0000259" key="3">
    <source>
        <dbReference type="Pfam" id="PF21075"/>
    </source>
</evidence>
<dbReference type="GO" id="GO:0004352">
    <property type="term" value="F:glutamate dehydrogenase (NAD+) activity"/>
    <property type="evidence" value="ECO:0007669"/>
    <property type="project" value="InterPro"/>
</dbReference>
<feature type="domain" description="NAD-glutamate dehydrogenase ACT3" evidence="5">
    <location>
        <begin position="527"/>
        <end position="592"/>
    </location>
</feature>
<protein>
    <submittedName>
        <fullName evidence="6">Glutamate dehydrogenase</fullName>
    </submittedName>
</protein>
<comment type="caution">
    <text evidence="6">The sequence shown here is derived from an EMBL/GenBank/DDBJ whole genome shotgun (WGS) entry which is preliminary data.</text>
</comment>
<dbReference type="InterPro" id="IPR049058">
    <property type="entry name" value="NAD_Glu_DH_HM2"/>
</dbReference>
<name>A0A4R7I113_9ACTN</name>
<evidence type="ECO:0000259" key="1">
    <source>
        <dbReference type="Pfam" id="PF05088"/>
    </source>
</evidence>
<dbReference type="InterPro" id="IPR049059">
    <property type="entry name" value="NAD_Glu_DH_HM1"/>
</dbReference>
<evidence type="ECO:0000259" key="2">
    <source>
        <dbReference type="Pfam" id="PF21074"/>
    </source>
</evidence>
<reference evidence="6 7" key="1">
    <citation type="submission" date="2019-03" db="EMBL/GenBank/DDBJ databases">
        <title>Sequencing the genomes of 1000 actinobacteria strains.</title>
        <authorList>
            <person name="Klenk H.-P."/>
        </authorList>
    </citation>
    <scope>NUCLEOTIDE SEQUENCE [LARGE SCALE GENOMIC DNA]</scope>
    <source>
        <strain evidence="6 7">DSM 18936</strain>
    </source>
</reference>
<feature type="domain" description="NAD-glutamate dehydrogenase ACT2" evidence="4">
    <location>
        <begin position="388"/>
        <end position="464"/>
    </location>
</feature>
<dbReference type="GO" id="GO:0004069">
    <property type="term" value="F:L-aspartate:2-oxoglutarate aminotransferase activity"/>
    <property type="evidence" value="ECO:0007669"/>
    <property type="project" value="InterPro"/>
</dbReference>
<dbReference type="Pfam" id="PF21079">
    <property type="entry name" value="GDH_HM2"/>
    <property type="match status" value="1"/>
</dbReference>